<feature type="region of interest" description="FAD-dependent cmnm(5)s(2)U34 oxidoreductase" evidence="10">
    <location>
        <begin position="278"/>
        <end position="678"/>
    </location>
</feature>
<evidence type="ECO:0000256" key="10">
    <source>
        <dbReference type="HAMAP-Rule" id="MF_01102"/>
    </source>
</evidence>
<dbReference type="Gene3D" id="3.40.50.150">
    <property type="entry name" value="Vaccinia Virus protein VP39"/>
    <property type="match status" value="1"/>
</dbReference>
<dbReference type="AlphaFoldDB" id="A0A1K1VYN6"/>
<dbReference type="OrthoDB" id="9786494at2"/>
<evidence type="ECO:0000256" key="6">
    <source>
        <dbReference type="ARBA" id="ARBA00022694"/>
    </source>
</evidence>
<dbReference type="PANTHER" id="PTHR13847:SF283">
    <property type="entry name" value="TRNA 5-METHYLAMINOMETHYL-2-THIOURIDINE BIOSYNTHESIS BIFUNCTIONAL PROTEIN MNMC"/>
    <property type="match status" value="1"/>
</dbReference>
<evidence type="ECO:0000256" key="4">
    <source>
        <dbReference type="ARBA" id="ARBA00022679"/>
    </source>
</evidence>
<keyword evidence="3 10" id="KW-0285">Flavoprotein</keyword>
<evidence type="ECO:0000256" key="8">
    <source>
        <dbReference type="ARBA" id="ARBA00023002"/>
    </source>
</evidence>
<dbReference type="EC" id="1.5.-.-" evidence="10"/>
<keyword evidence="6 10" id="KW-0819">tRNA processing</keyword>
<dbReference type="InterPro" id="IPR023032">
    <property type="entry name" value="tRNA_MAMT_biosynth_bifunc_MnmC"/>
</dbReference>
<comment type="function">
    <text evidence="10">Catalyzes the last two steps in the biosynthesis of 5-methylaminomethyl-2-thiouridine (mnm(5)s(2)U) at the wobble position (U34) in tRNA. Catalyzes the FAD-dependent demodification of cmnm(5)s(2)U34 to nm(5)s(2)U34, followed by the transfer of a methyl group from S-adenosyl-L-methionine to nm(5)s(2)U34, to form mnm(5)s(2)U34.</text>
</comment>
<keyword evidence="8 10" id="KW-0560">Oxidoreductase</keyword>
<dbReference type="GO" id="GO:0002098">
    <property type="term" value="P:tRNA wobble uridine modification"/>
    <property type="evidence" value="ECO:0007669"/>
    <property type="project" value="TreeGrafter"/>
</dbReference>
<dbReference type="InterPro" id="IPR047785">
    <property type="entry name" value="tRNA_MNMC2"/>
</dbReference>
<dbReference type="GO" id="GO:0050660">
    <property type="term" value="F:flavin adenine dinucleotide binding"/>
    <property type="evidence" value="ECO:0007669"/>
    <property type="project" value="UniProtKB-UniRule"/>
</dbReference>
<comment type="catalytic activity">
    <reaction evidence="10">
        <text>5-aminomethyl-2-thiouridine(34) in tRNA + S-adenosyl-L-methionine = 5-methylaminomethyl-2-thiouridine(34) in tRNA + S-adenosyl-L-homocysteine + H(+)</text>
        <dbReference type="Rhea" id="RHEA:19569"/>
        <dbReference type="Rhea" id="RHEA-COMP:10195"/>
        <dbReference type="Rhea" id="RHEA-COMP:10197"/>
        <dbReference type="ChEBI" id="CHEBI:15378"/>
        <dbReference type="ChEBI" id="CHEBI:57856"/>
        <dbReference type="ChEBI" id="CHEBI:59789"/>
        <dbReference type="ChEBI" id="CHEBI:74454"/>
        <dbReference type="ChEBI" id="CHEBI:74455"/>
        <dbReference type="EC" id="2.1.1.61"/>
    </reaction>
</comment>
<comment type="similarity">
    <text evidence="10">In the C-terminal section; belongs to the DAO family.</text>
</comment>
<dbReference type="InterPro" id="IPR017610">
    <property type="entry name" value="tRNA_S-uridine_synth_MnmC_C"/>
</dbReference>
<dbReference type="GO" id="GO:0032259">
    <property type="term" value="P:methylation"/>
    <property type="evidence" value="ECO:0007669"/>
    <property type="project" value="UniProtKB-KW"/>
</dbReference>
<evidence type="ECO:0000256" key="2">
    <source>
        <dbReference type="ARBA" id="ARBA00022603"/>
    </source>
</evidence>
<feature type="region of interest" description="tRNA (mnm(5)s(2)U34)-methyltransferase" evidence="10">
    <location>
        <begin position="1"/>
        <end position="246"/>
    </location>
</feature>
<keyword evidence="4 10" id="KW-0808">Transferase</keyword>
<dbReference type="Pfam" id="PF05430">
    <property type="entry name" value="Methyltransf_30"/>
    <property type="match status" value="1"/>
</dbReference>
<evidence type="ECO:0000256" key="3">
    <source>
        <dbReference type="ARBA" id="ARBA00022630"/>
    </source>
</evidence>
<dbReference type="Proteomes" id="UP000182350">
    <property type="component" value="Unassembled WGS sequence"/>
</dbReference>
<dbReference type="SUPFAM" id="SSF51905">
    <property type="entry name" value="FAD/NAD(P)-binding domain"/>
    <property type="match status" value="1"/>
</dbReference>
<keyword evidence="9 10" id="KW-0511">Multifunctional enzyme</keyword>
<dbReference type="STRING" id="1122209.SAMN02745752_01167"/>
<sequence length="678" mass="74395">MTAQPETTVSCHHPRTLQQARLEWQQATPVAGDFGDVYFSRDQGPDETRHVFLEQNDLPQRWAGWQQKRAFVVGETGFGTGLNLLVAMQVFLQVAPATARLHWVSTELYPLTPDDLQRAHAFWPALAEYAACLQQCYPLPVSGFHRLQLHPRITLDLLLGDAAENLSQLQASVDAWCLDGFAPGKNPGMWTEQLFAALARSSHANTSFATFTSAGTVKRGLQAAGFVIQKVPGFGRKREMLRGHFAADSADQPASTPADNNPLKWNLPPRPTGRLAIIGAGLAGCATAEALSRRGYQADLLEATQPGADGSGNRQGVLYIKLAVDNTPASRFYLAGLEYSRRWLQRLDPQQHFWSDCGVVQLATDEQEAARQQRFLQRQQLPAALVQPLSAEQVSSLAGTPTTHSGLLFSRAGWVKPGALCHQLANHLPGIRLLTSHPVSQLQFDASQNVWRLQTGDQWLEYDTVILAAAYASRLLEPQQWLPVKRIRGQVTHVTLPDTHNRQPGCVICAGGYVSPPADKTLCFGATFNLHSNATELTHEDQQANLAELHQALPKLLTGLGIDADHLPLQGRVGFRCTSPDYLPLTGPAPQHQQWQEVYRDWHKQGLSATPDSPPLHQGLWLHLGHGSRGLASIPLCSELLVSQMLGEPAPLEQALTEAVHPGRFILRALKRNNNGAA</sequence>
<dbReference type="Gene3D" id="3.30.9.10">
    <property type="entry name" value="D-Amino Acid Oxidase, subunit A, domain 2"/>
    <property type="match status" value="1"/>
</dbReference>
<evidence type="ECO:0000256" key="5">
    <source>
        <dbReference type="ARBA" id="ARBA00022691"/>
    </source>
</evidence>
<dbReference type="GO" id="GO:0005737">
    <property type="term" value="C:cytoplasm"/>
    <property type="evidence" value="ECO:0007669"/>
    <property type="project" value="UniProtKB-SubCell"/>
</dbReference>
<dbReference type="EMBL" id="FPJW01000003">
    <property type="protein sequence ID" value="SFX30321.1"/>
    <property type="molecule type" value="Genomic_DNA"/>
</dbReference>
<feature type="domain" description="FAD dependent oxidoreductase" evidence="12">
    <location>
        <begin position="275"/>
        <end position="642"/>
    </location>
</feature>
<comment type="cofactor">
    <cofactor evidence="10">
        <name>FAD</name>
        <dbReference type="ChEBI" id="CHEBI:57692"/>
    </cofactor>
</comment>
<name>A0A1K1VYN6_9GAMM</name>
<evidence type="ECO:0000313" key="14">
    <source>
        <dbReference type="EMBL" id="SFX30321.1"/>
    </source>
</evidence>
<keyword evidence="5 10" id="KW-0949">S-adenosyl-L-methionine</keyword>
<evidence type="ECO:0000256" key="11">
    <source>
        <dbReference type="SAM" id="MobiDB-lite"/>
    </source>
</evidence>
<dbReference type="EC" id="2.1.1.61" evidence="10"/>
<comment type="subcellular location">
    <subcellularLocation>
        <location evidence="10">Cytoplasm</location>
    </subcellularLocation>
</comment>
<keyword evidence="15" id="KW-1185">Reference proteome</keyword>
<dbReference type="InterPro" id="IPR029063">
    <property type="entry name" value="SAM-dependent_MTases_sf"/>
</dbReference>
<evidence type="ECO:0000259" key="13">
    <source>
        <dbReference type="Pfam" id="PF05430"/>
    </source>
</evidence>
<protein>
    <recommendedName>
        <fullName evidence="10">tRNA 5-methylaminomethyl-2-thiouridine biosynthesis bifunctional protein MnmC</fullName>
        <shortName evidence="10">tRNA mnm(5)s(2)U biosynthesis bifunctional protein</shortName>
    </recommendedName>
    <domain>
        <recommendedName>
            <fullName evidence="10">tRNA (mnm(5)s(2)U34)-methyltransferase</fullName>
            <ecNumber evidence="10">2.1.1.61</ecNumber>
        </recommendedName>
    </domain>
    <domain>
        <recommendedName>
            <fullName evidence="10">FAD-dependent cmnm(5)s(2)U34 oxidoreductase</fullName>
            <ecNumber evidence="10">1.5.-.-</ecNumber>
        </recommendedName>
    </domain>
</protein>
<dbReference type="InterPro" id="IPR006076">
    <property type="entry name" value="FAD-dep_OxRdtase"/>
</dbReference>
<gene>
    <name evidence="10" type="primary">mnmC</name>
    <name evidence="14" type="ORF">SAMN02745752_01167</name>
</gene>
<organism evidence="14 15">
    <name type="scientific">Marinospirillum alkaliphilum DSM 21637</name>
    <dbReference type="NCBI Taxonomy" id="1122209"/>
    <lineage>
        <taxon>Bacteria</taxon>
        <taxon>Pseudomonadati</taxon>
        <taxon>Pseudomonadota</taxon>
        <taxon>Gammaproteobacteria</taxon>
        <taxon>Oceanospirillales</taxon>
        <taxon>Oceanospirillaceae</taxon>
        <taxon>Marinospirillum</taxon>
    </lineage>
</organism>
<reference evidence="14 15" key="1">
    <citation type="submission" date="2016-11" db="EMBL/GenBank/DDBJ databases">
        <authorList>
            <person name="Jaros S."/>
            <person name="Januszkiewicz K."/>
            <person name="Wedrychowicz H."/>
        </authorList>
    </citation>
    <scope>NUCLEOTIDE SEQUENCE [LARGE SCALE GENOMIC DNA]</scope>
    <source>
        <strain evidence="14 15">DSM 21637</strain>
    </source>
</reference>
<dbReference type="RefSeq" id="WP_072325415.1">
    <property type="nucleotide sequence ID" value="NZ_FPJW01000003.1"/>
</dbReference>
<dbReference type="InterPro" id="IPR036188">
    <property type="entry name" value="FAD/NAD-bd_sf"/>
</dbReference>
<accession>A0A1K1VYN6</accession>
<dbReference type="SUPFAM" id="SSF54373">
    <property type="entry name" value="FAD-linked reductases, C-terminal domain"/>
    <property type="match status" value="1"/>
</dbReference>
<feature type="domain" description="MnmC-like methyltransferase" evidence="13">
    <location>
        <begin position="126"/>
        <end position="244"/>
    </location>
</feature>
<keyword evidence="1 10" id="KW-0963">Cytoplasm</keyword>
<evidence type="ECO:0000256" key="1">
    <source>
        <dbReference type="ARBA" id="ARBA00022490"/>
    </source>
</evidence>
<comment type="similarity">
    <text evidence="10">In the N-terminal section; belongs to the methyltransferase superfamily. tRNA (mnm(5)s(2)U34)-methyltransferase family.</text>
</comment>
<dbReference type="HAMAP" id="MF_01102">
    <property type="entry name" value="MnmC"/>
    <property type="match status" value="1"/>
</dbReference>
<evidence type="ECO:0000256" key="7">
    <source>
        <dbReference type="ARBA" id="ARBA00022827"/>
    </source>
</evidence>
<dbReference type="GO" id="GO:0016645">
    <property type="term" value="F:oxidoreductase activity, acting on the CH-NH group of donors"/>
    <property type="evidence" value="ECO:0007669"/>
    <property type="project" value="InterPro"/>
</dbReference>
<dbReference type="NCBIfam" id="TIGR03197">
    <property type="entry name" value="MnmC_Cterm"/>
    <property type="match status" value="1"/>
</dbReference>
<dbReference type="NCBIfam" id="NF002481">
    <property type="entry name" value="PRK01747.1-2"/>
    <property type="match status" value="1"/>
</dbReference>
<dbReference type="Gene3D" id="3.50.50.60">
    <property type="entry name" value="FAD/NAD(P)-binding domain"/>
    <property type="match status" value="1"/>
</dbReference>
<keyword evidence="2 10" id="KW-0489">Methyltransferase</keyword>
<dbReference type="Pfam" id="PF01266">
    <property type="entry name" value="DAO"/>
    <property type="match status" value="1"/>
</dbReference>
<keyword evidence="7 10" id="KW-0274">FAD</keyword>
<feature type="region of interest" description="Disordered" evidence="11">
    <location>
        <begin position="247"/>
        <end position="266"/>
    </location>
</feature>
<evidence type="ECO:0000259" key="12">
    <source>
        <dbReference type="Pfam" id="PF01266"/>
    </source>
</evidence>
<dbReference type="PANTHER" id="PTHR13847">
    <property type="entry name" value="SARCOSINE DEHYDROGENASE-RELATED"/>
    <property type="match status" value="1"/>
</dbReference>
<evidence type="ECO:0000256" key="9">
    <source>
        <dbReference type="ARBA" id="ARBA00023268"/>
    </source>
</evidence>
<dbReference type="GO" id="GO:0004808">
    <property type="term" value="F:tRNA (5-methylaminomethyl-2-thiouridylate)(34)-methyltransferase activity"/>
    <property type="evidence" value="ECO:0007669"/>
    <property type="project" value="UniProtKB-EC"/>
</dbReference>
<dbReference type="InterPro" id="IPR008471">
    <property type="entry name" value="MnmC-like_methylTransf"/>
</dbReference>
<evidence type="ECO:0000313" key="15">
    <source>
        <dbReference type="Proteomes" id="UP000182350"/>
    </source>
</evidence>
<proteinExistence type="inferred from homology"/>
<dbReference type="NCBIfam" id="NF033855">
    <property type="entry name" value="tRNA_MNMC2"/>
    <property type="match status" value="1"/>
</dbReference>